<name>A0A196SEG4_BLAHN</name>
<accession>A0A196SEG4</accession>
<evidence type="ECO:0000313" key="3">
    <source>
        <dbReference type="Proteomes" id="UP000078348"/>
    </source>
</evidence>
<protein>
    <submittedName>
        <fullName evidence="2">Retroelement</fullName>
    </submittedName>
</protein>
<reference evidence="2 3" key="1">
    <citation type="submission" date="2016-05" db="EMBL/GenBank/DDBJ databases">
        <title>Nuclear genome of Blastocystis sp. subtype 1 NandII.</title>
        <authorList>
            <person name="Gentekaki E."/>
            <person name="Curtis B."/>
            <person name="Stairs C."/>
            <person name="Eme L."/>
            <person name="Herman E."/>
            <person name="Klimes V."/>
            <person name="Arias M.C."/>
            <person name="Elias M."/>
            <person name="Hilliou F."/>
            <person name="Klute M."/>
            <person name="Malik S.-B."/>
            <person name="Pightling A."/>
            <person name="Rachubinski R."/>
            <person name="Salas D."/>
            <person name="Schlacht A."/>
            <person name="Suga H."/>
            <person name="Archibald J."/>
            <person name="Ball S.G."/>
            <person name="Clark G."/>
            <person name="Dacks J."/>
            <person name="Van Der Giezen M."/>
            <person name="Tsaousis A."/>
            <person name="Roger A."/>
        </authorList>
    </citation>
    <scope>NUCLEOTIDE SEQUENCE [LARGE SCALE GENOMIC DNA]</scope>
    <source>
        <strain evidence="3">ATCC 50177 / NandII</strain>
    </source>
</reference>
<dbReference type="Proteomes" id="UP000078348">
    <property type="component" value="Unassembled WGS sequence"/>
</dbReference>
<keyword evidence="3" id="KW-1185">Reference proteome</keyword>
<feature type="domain" description="Endonuclease/exonuclease/phosphatase" evidence="1">
    <location>
        <begin position="15"/>
        <end position="222"/>
    </location>
</feature>
<comment type="caution">
    <text evidence="2">The sequence shown here is derived from an EMBL/GenBank/DDBJ whole genome shotgun (WGS) entry which is preliminary data.</text>
</comment>
<dbReference type="AlphaFoldDB" id="A0A196SEG4"/>
<gene>
    <name evidence="2" type="ORF">AV274_3922</name>
</gene>
<dbReference type="InterPro" id="IPR036691">
    <property type="entry name" value="Endo/exonu/phosph_ase_sf"/>
</dbReference>
<proteinExistence type="predicted"/>
<dbReference type="GO" id="GO:0003824">
    <property type="term" value="F:catalytic activity"/>
    <property type="evidence" value="ECO:0007669"/>
    <property type="project" value="InterPro"/>
</dbReference>
<evidence type="ECO:0000259" key="1">
    <source>
        <dbReference type="Pfam" id="PF03372"/>
    </source>
</evidence>
<dbReference type="Gene3D" id="3.60.10.10">
    <property type="entry name" value="Endonuclease/exonuclease/phosphatase"/>
    <property type="match status" value="1"/>
</dbReference>
<sequence>MHTARKKEKVKWRVATLNVNSIAQKAESVRKLCLDNNIDVCALQETRAFPEPDPFLDSEYSVAKMCPPQMERGTLGIAMLIKKPLLWGVLPYSTYNDLWVLVSNKTTSVIFVCVYVPCCDNLMALRVKNGILTKLNKLSKRSNQAPVVLMGDFNQPPTNVTTWFHQRKVNLLWVPHKGDAITHKGSSQSKGSTLDYILVPEKGVHYEQAIVHMGRNETLSDHFFVCASLWLKKESEPAPERPRVNREKVLEDFSAREWMLQGNRIPVVKEYKYLGVVIRNDLNRSRMIEARILAATSVLNQIQYLLMNPSIPASLRVRILKVKWIPVLLYGVQVWGGVKEDDARVQRLVNRALSMILQGWSEKSVSTMALLLELGLEPIHVTALIRRMDMFLSGRYTSAMLRSLIDSRKAFSTTQQTFIKTTERVSGSFVTMMKEFDLGDEAVDRDLEAREHARLNNRSKNQEREFVWKYYNDEHVLDMAVYTWLRMLSEDKTLSLKEYIFQGCVRNHCYMDAWYQHPELGRGFQVMMRIRVGASVRTDEERMCPAT</sequence>
<dbReference type="InterPro" id="IPR005135">
    <property type="entry name" value="Endo/exonuclease/phosphatase"/>
</dbReference>
<dbReference type="Pfam" id="PF03372">
    <property type="entry name" value="Exo_endo_phos"/>
    <property type="match status" value="1"/>
</dbReference>
<dbReference type="OrthoDB" id="424543at2759"/>
<dbReference type="SUPFAM" id="SSF56219">
    <property type="entry name" value="DNase I-like"/>
    <property type="match status" value="1"/>
</dbReference>
<organism evidence="2 3">
    <name type="scientific">Blastocystis sp. subtype 1 (strain ATCC 50177 / NandII)</name>
    <dbReference type="NCBI Taxonomy" id="478820"/>
    <lineage>
        <taxon>Eukaryota</taxon>
        <taxon>Sar</taxon>
        <taxon>Stramenopiles</taxon>
        <taxon>Bigyra</taxon>
        <taxon>Opalozoa</taxon>
        <taxon>Opalinata</taxon>
        <taxon>Blastocystidae</taxon>
        <taxon>Blastocystis</taxon>
    </lineage>
</organism>
<evidence type="ECO:0000313" key="2">
    <source>
        <dbReference type="EMBL" id="OAO14384.1"/>
    </source>
</evidence>
<dbReference type="EMBL" id="LXWW01000254">
    <property type="protein sequence ID" value="OAO14384.1"/>
    <property type="molecule type" value="Genomic_DNA"/>
</dbReference>